<feature type="non-terminal residue" evidence="1">
    <location>
        <position position="1"/>
    </location>
</feature>
<protein>
    <submittedName>
        <fullName evidence="1">11562_t:CDS:1</fullName>
    </submittedName>
</protein>
<evidence type="ECO:0000313" key="1">
    <source>
        <dbReference type="EMBL" id="CAG8709516.1"/>
    </source>
</evidence>
<comment type="caution">
    <text evidence="1">The sequence shown here is derived from an EMBL/GenBank/DDBJ whole genome shotgun (WGS) entry which is preliminary data.</text>
</comment>
<keyword evidence="2" id="KW-1185">Reference proteome</keyword>
<reference evidence="1" key="1">
    <citation type="submission" date="2021-06" db="EMBL/GenBank/DDBJ databases">
        <authorList>
            <person name="Kallberg Y."/>
            <person name="Tangrot J."/>
            <person name="Rosling A."/>
        </authorList>
    </citation>
    <scope>NUCLEOTIDE SEQUENCE</scope>
    <source>
        <strain evidence="1">28 12/20/2015</strain>
    </source>
</reference>
<feature type="non-terminal residue" evidence="1">
    <location>
        <position position="64"/>
    </location>
</feature>
<sequence>MQQNGIDVQQPIRNLQNQLQQRDRRLYDLIRQSEIQLETVFDRMGKNINSQYAKTNENIFTHFN</sequence>
<dbReference type="EMBL" id="CAJVPW010025627">
    <property type="protein sequence ID" value="CAG8709516.1"/>
    <property type="molecule type" value="Genomic_DNA"/>
</dbReference>
<organism evidence="1 2">
    <name type="scientific">Cetraspora pellucida</name>
    <dbReference type="NCBI Taxonomy" id="1433469"/>
    <lineage>
        <taxon>Eukaryota</taxon>
        <taxon>Fungi</taxon>
        <taxon>Fungi incertae sedis</taxon>
        <taxon>Mucoromycota</taxon>
        <taxon>Glomeromycotina</taxon>
        <taxon>Glomeromycetes</taxon>
        <taxon>Diversisporales</taxon>
        <taxon>Gigasporaceae</taxon>
        <taxon>Cetraspora</taxon>
    </lineage>
</organism>
<name>A0ACA9PH48_9GLOM</name>
<dbReference type="Proteomes" id="UP000789366">
    <property type="component" value="Unassembled WGS sequence"/>
</dbReference>
<accession>A0ACA9PH48</accession>
<gene>
    <name evidence="1" type="ORF">SPELUC_LOCUS11727</name>
</gene>
<proteinExistence type="predicted"/>
<evidence type="ECO:0000313" key="2">
    <source>
        <dbReference type="Proteomes" id="UP000789366"/>
    </source>
</evidence>